<evidence type="ECO:0000259" key="5">
    <source>
        <dbReference type="PROSITE" id="PS50930"/>
    </source>
</evidence>
<keyword evidence="3" id="KW-0597">Phosphoprotein</keyword>
<dbReference type="PROSITE" id="PS50930">
    <property type="entry name" value="HTH_LYTTR"/>
    <property type="match status" value="1"/>
</dbReference>
<proteinExistence type="predicted"/>
<dbReference type="PROSITE" id="PS50110">
    <property type="entry name" value="RESPONSE_REGULATORY"/>
    <property type="match status" value="1"/>
</dbReference>
<dbReference type="RefSeq" id="WP_226751147.1">
    <property type="nucleotide sequence ID" value="NZ_JAEINI020000005.1"/>
</dbReference>
<dbReference type="Gene3D" id="3.40.50.2300">
    <property type="match status" value="1"/>
</dbReference>
<dbReference type="Pfam" id="PF04397">
    <property type="entry name" value="LytTR"/>
    <property type="match status" value="1"/>
</dbReference>
<dbReference type="InterPro" id="IPR011006">
    <property type="entry name" value="CheY-like_superfamily"/>
</dbReference>
<evidence type="ECO:0000313" key="7">
    <source>
        <dbReference type="Proteomes" id="UP000633814"/>
    </source>
</evidence>
<evidence type="ECO:0000256" key="3">
    <source>
        <dbReference type="PROSITE-ProRule" id="PRU00169"/>
    </source>
</evidence>
<dbReference type="Pfam" id="PF00072">
    <property type="entry name" value="Response_reg"/>
    <property type="match status" value="1"/>
</dbReference>
<dbReference type="EMBL" id="JAEINI020000005">
    <property type="protein sequence ID" value="MCB5227086.1"/>
    <property type="molecule type" value="Genomic_DNA"/>
</dbReference>
<dbReference type="PANTHER" id="PTHR48111:SF3">
    <property type="entry name" value="TRANSCRIPTIONAL REGULATORY PROTEIN BTSR"/>
    <property type="match status" value="1"/>
</dbReference>
<organism evidence="6 7">
    <name type="scientific">Alishewanella maricola</name>
    <dbReference type="NCBI Taxonomy" id="2795740"/>
    <lineage>
        <taxon>Bacteria</taxon>
        <taxon>Pseudomonadati</taxon>
        <taxon>Pseudomonadota</taxon>
        <taxon>Gammaproteobacteria</taxon>
        <taxon>Alteromonadales</taxon>
        <taxon>Alteromonadaceae</taxon>
        <taxon>Alishewanella</taxon>
    </lineage>
</organism>
<reference evidence="6 7" key="1">
    <citation type="submission" date="2021-10" db="EMBL/GenBank/DDBJ databases">
        <title>Alishewanella koreense sp. nov. isolated from seawater of southwestern coast in South Korea and the proposal for the reclassification of Rheinheimera perlucida and Rheinheimera tuosuensis as Arsukibacterium perlucida and Arsukibacterium tuosuensis.</title>
        <authorList>
            <person name="Kim K.H."/>
            <person name="Ruan W."/>
            <person name="Kim K.R."/>
            <person name="Baek J.H."/>
            <person name="Jeon C.O."/>
        </authorList>
    </citation>
    <scope>NUCLEOTIDE SEQUENCE [LARGE SCALE GENOMIC DNA]</scope>
    <source>
        <strain evidence="6 7">16-MA</strain>
    </source>
</reference>
<dbReference type="Gene3D" id="2.40.50.1020">
    <property type="entry name" value="LytTr DNA-binding domain"/>
    <property type="match status" value="1"/>
</dbReference>
<protein>
    <submittedName>
        <fullName evidence="6">LytTR family DNA-binding domain-containing protein</fullName>
    </submittedName>
</protein>
<feature type="modified residue" description="4-aspartylphosphate" evidence="3">
    <location>
        <position position="53"/>
    </location>
</feature>
<feature type="domain" description="Response regulatory" evidence="4">
    <location>
        <begin position="2"/>
        <end position="116"/>
    </location>
</feature>
<dbReference type="InterPro" id="IPR001789">
    <property type="entry name" value="Sig_transdc_resp-reg_receiver"/>
</dbReference>
<dbReference type="GO" id="GO:0003677">
    <property type="term" value="F:DNA binding"/>
    <property type="evidence" value="ECO:0007669"/>
    <property type="project" value="UniProtKB-KW"/>
</dbReference>
<name>A0ABS8C432_9ALTE</name>
<feature type="domain" description="HTH LytTR-type" evidence="5">
    <location>
        <begin position="133"/>
        <end position="235"/>
    </location>
</feature>
<evidence type="ECO:0000313" key="6">
    <source>
        <dbReference type="EMBL" id="MCB5227086.1"/>
    </source>
</evidence>
<evidence type="ECO:0000256" key="2">
    <source>
        <dbReference type="ARBA" id="ARBA00023125"/>
    </source>
</evidence>
<dbReference type="SMART" id="SM00448">
    <property type="entry name" value="REC"/>
    <property type="match status" value="1"/>
</dbReference>
<dbReference type="InterPro" id="IPR007492">
    <property type="entry name" value="LytTR_DNA-bd_dom"/>
</dbReference>
<comment type="caution">
    <text evidence="6">The sequence shown here is derived from an EMBL/GenBank/DDBJ whole genome shotgun (WGS) entry which is preliminary data.</text>
</comment>
<accession>A0ABS8C432</accession>
<gene>
    <name evidence="6" type="ORF">JAO78_009695</name>
</gene>
<dbReference type="Proteomes" id="UP000633814">
    <property type="component" value="Unassembled WGS sequence"/>
</dbReference>
<evidence type="ECO:0000256" key="1">
    <source>
        <dbReference type="ARBA" id="ARBA00023012"/>
    </source>
</evidence>
<dbReference type="SUPFAM" id="SSF52172">
    <property type="entry name" value="CheY-like"/>
    <property type="match status" value="1"/>
</dbReference>
<keyword evidence="2 6" id="KW-0238">DNA-binding</keyword>
<dbReference type="PANTHER" id="PTHR48111">
    <property type="entry name" value="REGULATOR OF RPOS"/>
    <property type="match status" value="1"/>
</dbReference>
<evidence type="ECO:0000259" key="4">
    <source>
        <dbReference type="PROSITE" id="PS50110"/>
    </source>
</evidence>
<keyword evidence="1" id="KW-0902">Two-component regulatory system</keyword>
<keyword evidence="7" id="KW-1185">Reference proteome</keyword>
<dbReference type="SMART" id="SM00850">
    <property type="entry name" value="LytTR"/>
    <property type="match status" value="1"/>
</dbReference>
<sequence length="236" mass="26275">MKVLIVDDEPLARSRLQRLLKPINQVSCVGAAEHAAQAWEMIGTLQPDVVLLDIDMPGEDGLSLAARIAELALPPALVFVTAHPEHALKAYQVSAADYLLKPVVPERLQQTLTKVGALTRAHIERQHGTETKLAYQCGNVTKTVPLAQVYYFVADSKYVKAIFEHGEAYLDLSLAELEQRYTQLLRIHRSYLINPQYFSALKQHAGQYVIQLSSCAESLPVSRRALTQVKHALQLD</sequence>
<dbReference type="InterPro" id="IPR039420">
    <property type="entry name" value="WalR-like"/>
</dbReference>